<dbReference type="EMBL" id="JACRTD010000010">
    <property type="protein sequence ID" value="MBC8586382.1"/>
    <property type="molecule type" value="Genomic_DNA"/>
</dbReference>
<keyword evidence="2" id="KW-1185">Reference proteome</keyword>
<dbReference type="RefSeq" id="WP_262396102.1">
    <property type="nucleotide sequence ID" value="NZ_JACRTD010000010.1"/>
</dbReference>
<name>A0A926ES00_9FIRM</name>
<proteinExistence type="predicted"/>
<sequence>MRTFTVALQETDLPLYEELSQRTGVPIEGILSDYLHLLAVLHGNFFPLEDFRQ</sequence>
<dbReference type="AlphaFoldDB" id="A0A926ES00"/>
<dbReference type="Proteomes" id="UP000623678">
    <property type="component" value="Unassembled WGS sequence"/>
</dbReference>
<organism evidence="1 2">
    <name type="scientific">Youxingia wuxianensis</name>
    <dbReference type="NCBI Taxonomy" id="2763678"/>
    <lineage>
        <taxon>Bacteria</taxon>
        <taxon>Bacillati</taxon>
        <taxon>Bacillota</taxon>
        <taxon>Clostridia</taxon>
        <taxon>Eubacteriales</taxon>
        <taxon>Oscillospiraceae</taxon>
        <taxon>Youxingia</taxon>
    </lineage>
</organism>
<accession>A0A926ES00</accession>
<gene>
    <name evidence="1" type="ORF">H8705_12405</name>
</gene>
<evidence type="ECO:0000313" key="2">
    <source>
        <dbReference type="Proteomes" id="UP000623678"/>
    </source>
</evidence>
<protein>
    <submittedName>
        <fullName evidence="1">Uncharacterized protein</fullName>
    </submittedName>
</protein>
<evidence type="ECO:0000313" key="1">
    <source>
        <dbReference type="EMBL" id="MBC8586382.1"/>
    </source>
</evidence>
<comment type="caution">
    <text evidence="1">The sequence shown here is derived from an EMBL/GenBank/DDBJ whole genome shotgun (WGS) entry which is preliminary data.</text>
</comment>
<reference evidence="1" key="1">
    <citation type="submission" date="2020-08" db="EMBL/GenBank/DDBJ databases">
        <title>Genome public.</title>
        <authorList>
            <person name="Liu C."/>
            <person name="Sun Q."/>
        </authorList>
    </citation>
    <scope>NUCLEOTIDE SEQUENCE</scope>
    <source>
        <strain evidence="1">NSJ-64</strain>
    </source>
</reference>